<keyword evidence="3" id="KW-1185">Reference proteome</keyword>
<organism evidence="2 3">
    <name type="scientific">Ceratobasidium theobromae</name>
    <dbReference type="NCBI Taxonomy" id="1582974"/>
    <lineage>
        <taxon>Eukaryota</taxon>
        <taxon>Fungi</taxon>
        <taxon>Dikarya</taxon>
        <taxon>Basidiomycota</taxon>
        <taxon>Agaricomycotina</taxon>
        <taxon>Agaricomycetes</taxon>
        <taxon>Cantharellales</taxon>
        <taxon>Ceratobasidiaceae</taxon>
        <taxon>Ceratobasidium</taxon>
    </lineage>
</organism>
<dbReference type="Gene3D" id="3.40.50.620">
    <property type="entry name" value="HUPs"/>
    <property type="match status" value="1"/>
</dbReference>
<dbReference type="PANTHER" id="PTHR10695">
    <property type="entry name" value="DEPHOSPHO-COA KINASE-RELATED"/>
    <property type="match status" value="1"/>
</dbReference>
<accession>A0A5N5QVC0</accession>
<dbReference type="InterPro" id="IPR004821">
    <property type="entry name" value="Cyt_trans-like"/>
</dbReference>
<dbReference type="PANTHER" id="PTHR10695:SF46">
    <property type="entry name" value="BIFUNCTIONAL COENZYME A SYNTHASE-RELATED"/>
    <property type="match status" value="1"/>
</dbReference>
<evidence type="ECO:0000313" key="3">
    <source>
        <dbReference type="Proteomes" id="UP000383932"/>
    </source>
</evidence>
<dbReference type="AlphaFoldDB" id="A0A5N5QVC0"/>
<sequence length="327" mass="36232">MQSGQPPRYETTLLYFPFNDNSSPYLSEAVKRSVHQTTKRLIVALVSAEFDTSQHAFLASKWDWVHNILVLAYVPAARVTEERNDPLFTSDVILVSNASQAVQQLSTEKWDAVITLEGVSVPNELADASHEIISLSDVFNRENPRAEPLKVTKKEEAIGKIYPVSILGGTFDYLHPGHKILLSMAAWITTSKLIVGVTDDSLLTKKANKQYIQPISLRIASVQSFVKIFKPSIECEAVPIQDVYGPTAWDPNIQALVVSRETLGGASSVAQLRSEKSLPPLDLFVIDVIFSSAVLLSEEDAAAFRDAKISSTHIREWLARAEDSRKQ</sequence>
<dbReference type="Proteomes" id="UP000383932">
    <property type="component" value="Unassembled WGS sequence"/>
</dbReference>
<proteinExistence type="predicted"/>
<name>A0A5N5QVC0_9AGAM</name>
<evidence type="ECO:0000313" key="2">
    <source>
        <dbReference type="EMBL" id="KAB5595700.1"/>
    </source>
</evidence>
<gene>
    <name evidence="2" type="ORF">CTheo_938</name>
</gene>
<dbReference type="InterPro" id="IPR014729">
    <property type="entry name" value="Rossmann-like_a/b/a_fold"/>
</dbReference>
<dbReference type="SUPFAM" id="SSF52374">
    <property type="entry name" value="Nucleotidylyl transferase"/>
    <property type="match status" value="1"/>
</dbReference>
<reference evidence="2 3" key="1">
    <citation type="journal article" date="2019" name="Fungal Biol. Biotechnol.">
        <title>Draft genome sequence of fastidious pathogen Ceratobasidium theobromae, which causes vascular-streak dieback in Theobroma cacao.</title>
        <authorList>
            <person name="Ali S.S."/>
            <person name="Asman A."/>
            <person name="Shao J."/>
            <person name="Firmansyah A.P."/>
            <person name="Susilo A.W."/>
            <person name="Rosmana A."/>
            <person name="McMahon P."/>
            <person name="Junaid M."/>
            <person name="Guest D."/>
            <person name="Kheng T.Y."/>
            <person name="Meinhardt L.W."/>
            <person name="Bailey B.A."/>
        </authorList>
    </citation>
    <scope>NUCLEOTIDE SEQUENCE [LARGE SCALE GENOMIC DNA]</scope>
    <source>
        <strain evidence="2 3">CT2</strain>
    </source>
</reference>
<dbReference type="GO" id="GO:0004140">
    <property type="term" value="F:dephospho-CoA kinase activity"/>
    <property type="evidence" value="ECO:0007669"/>
    <property type="project" value="TreeGrafter"/>
</dbReference>
<dbReference type="OrthoDB" id="330671at2759"/>
<feature type="domain" description="Cytidyltransferase-like" evidence="1">
    <location>
        <begin position="166"/>
        <end position="316"/>
    </location>
</feature>
<dbReference type="GO" id="GO:0015937">
    <property type="term" value="P:coenzyme A biosynthetic process"/>
    <property type="evidence" value="ECO:0007669"/>
    <property type="project" value="TreeGrafter"/>
</dbReference>
<dbReference type="Pfam" id="PF01467">
    <property type="entry name" value="CTP_transf_like"/>
    <property type="match status" value="1"/>
</dbReference>
<comment type="caution">
    <text evidence="2">The sequence shown here is derived from an EMBL/GenBank/DDBJ whole genome shotgun (WGS) entry which is preliminary data.</text>
</comment>
<protein>
    <recommendedName>
        <fullName evidence="1">Cytidyltransferase-like domain-containing protein</fullName>
    </recommendedName>
</protein>
<dbReference type="EMBL" id="SSOP01000007">
    <property type="protein sequence ID" value="KAB5595700.1"/>
    <property type="molecule type" value="Genomic_DNA"/>
</dbReference>
<evidence type="ECO:0000259" key="1">
    <source>
        <dbReference type="Pfam" id="PF01467"/>
    </source>
</evidence>
<dbReference type="CDD" id="cd02164">
    <property type="entry name" value="PPAT_CoAS"/>
    <property type="match status" value="1"/>
</dbReference>